<sequence>MSASARLALAEPGEAGEFAAYLERQLRWDRAAAARLQADGAVVSVFTRPARFDVLAVRAFRLREPATLDVTVSAGELLESVDADADAMTVPAAVTGPSWAGVLPPRGVWRPESELPVGRVRNEAAAVVSEFRTRREALTPGEATREALDALAEEIWSRSLPGTPLPLRAVHAAHALGMLRATTPVAVLSKGAWLRLRTFLGSIAVRRGGGGPGLSVTPL</sequence>
<evidence type="ECO:0000259" key="1">
    <source>
        <dbReference type="Pfam" id="PF26035"/>
    </source>
</evidence>
<proteinExistence type="predicted"/>
<dbReference type="Pfam" id="PF26035">
    <property type="entry name" value="DUF8010"/>
    <property type="match status" value="1"/>
</dbReference>
<reference evidence="4" key="1">
    <citation type="submission" date="2023-07" db="EMBL/GenBank/DDBJ databases">
        <title>30 novel species of actinomycetes from the DSMZ collection.</title>
        <authorList>
            <person name="Nouioui I."/>
        </authorList>
    </citation>
    <scope>NUCLEOTIDE SEQUENCE [LARGE SCALE GENOMIC DNA]</scope>
    <source>
        <strain evidence="4">DSM 44918</strain>
    </source>
</reference>
<accession>A0ABU2LSE4</accession>
<comment type="caution">
    <text evidence="3">The sequence shown here is derived from an EMBL/GenBank/DDBJ whole genome shotgun (WGS) entry which is preliminary data.</text>
</comment>
<gene>
    <name evidence="3" type="ORF">RNC47_19415</name>
</gene>
<evidence type="ECO:0000313" key="4">
    <source>
        <dbReference type="Proteomes" id="UP001183420"/>
    </source>
</evidence>
<evidence type="ECO:0000313" key="3">
    <source>
        <dbReference type="EMBL" id="MDT0320509.1"/>
    </source>
</evidence>
<dbReference type="RefSeq" id="WP_311600431.1">
    <property type="nucleotide sequence ID" value="NZ_JAVREM010000025.1"/>
</dbReference>
<feature type="domain" description="DUF8185" evidence="2">
    <location>
        <begin position="104"/>
        <end position="209"/>
    </location>
</feature>
<dbReference type="InterPro" id="IPR058498">
    <property type="entry name" value="DUF8185"/>
</dbReference>
<feature type="domain" description="DUF8010" evidence="1">
    <location>
        <begin position="4"/>
        <end position="101"/>
    </location>
</feature>
<protein>
    <submittedName>
        <fullName evidence="3">Uncharacterized protein</fullName>
    </submittedName>
</protein>
<organism evidence="3 4">
    <name type="scientific">Streptomyces millisiae</name>
    <dbReference type="NCBI Taxonomy" id="3075542"/>
    <lineage>
        <taxon>Bacteria</taxon>
        <taxon>Bacillati</taxon>
        <taxon>Actinomycetota</taxon>
        <taxon>Actinomycetes</taxon>
        <taxon>Kitasatosporales</taxon>
        <taxon>Streptomycetaceae</taxon>
        <taxon>Streptomyces</taxon>
    </lineage>
</organism>
<evidence type="ECO:0000259" key="2">
    <source>
        <dbReference type="Pfam" id="PF26572"/>
    </source>
</evidence>
<dbReference type="Pfam" id="PF26572">
    <property type="entry name" value="DUF8185"/>
    <property type="match status" value="1"/>
</dbReference>
<dbReference type="EMBL" id="JAVREM010000025">
    <property type="protein sequence ID" value="MDT0320509.1"/>
    <property type="molecule type" value="Genomic_DNA"/>
</dbReference>
<dbReference type="InterPro" id="IPR058323">
    <property type="entry name" value="DUF8010"/>
</dbReference>
<name>A0ABU2LSE4_9ACTN</name>
<keyword evidence="4" id="KW-1185">Reference proteome</keyword>
<dbReference type="Proteomes" id="UP001183420">
    <property type="component" value="Unassembled WGS sequence"/>
</dbReference>